<gene>
    <name evidence="1" type="ORF">UFOVP330_28</name>
</gene>
<dbReference type="EMBL" id="LR796344">
    <property type="protein sequence ID" value="CAB4138389.1"/>
    <property type="molecule type" value="Genomic_DNA"/>
</dbReference>
<protein>
    <submittedName>
        <fullName evidence="1">AlpA Predicted transcriptional regulator</fullName>
    </submittedName>
</protein>
<dbReference type="InterPro" id="IPR010260">
    <property type="entry name" value="AlpA"/>
</dbReference>
<dbReference type="Gene3D" id="1.10.238.160">
    <property type="match status" value="1"/>
</dbReference>
<organism evidence="1">
    <name type="scientific">uncultured Caudovirales phage</name>
    <dbReference type="NCBI Taxonomy" id="2100421"/>
    <lineage>
        <taxon>Viruses</taxon>
        <taxon>Duplodnaviria</taxon>
        <taxon>Heunggongvirae</taxon>
        <taxon>Uroviricota</taxon>
        <taxon>Caudoviricetes</taxon>
        <taxon>Peduoviridae</taxon>
        <taxon>Maltschvirus</taxon>
        <taxon>Maltschvirus maltsch</taxon>
    </lineage>
</organism>
<dbReference type="Pfam" id="PF05930">
    <property type="entry name" value="Phage_AlpA"/>
    <property type="match status" value="1"/>
</dbReference>
<proteinExistence type="predicted"/>
<name>A0A6J5M366_9CAUD</name>
<reference evidence="1" key="1">
    <citation type="submission" date="2020-04" db="EMBL/GenBank/DDBJ databases">
        <authorList>
            <person name="Chiriac C."/>
            <person name="Salcher M."/>
            <person name="Ghai R."/>
            <person name="Kavagutti S V."/>
        </authorList>
    </citation>
    <scope>NUCLEOTIDE SEQUENCE</scope>
</reference>
<sequence>MSHSEITLYSVKDLQRIFSMSRSSVYRMLDREGFPKPVVVGPSDKKNASARWRSDEVQAYIESLPREKTFAD</sequence>
<accession>A0A6J5M366</accession>
<evidence type="ECO:0000313" key="1">
    <source>
        <dbReference type="EMBL" id="CAB4138389.1"/>
    </source>
</evidence>